<dbReference type="AlphaFoldDB" id="A0AA41QEF3"/>
<evidence type="ECO:0000259" key="1">
    <source>
        <dbReference type="Pfam" id="PF22553"/>
    </source>
</evidence>
<sequence>MTQTARWWVERASWYLATELVRRHPACSVVQVRSAGGQSDLIWVGGWTGNPSAPVFQQRWAIDRHGSGSVHVGREMRQITTEPWLELLHDEPRAFINRLEQAAGFPVTAMLRPPSARTLTYQVIEQVLALTALTDDRVTCRSVVVDAAGTGRMDAPAEYVAVIASLMPSDQAPAEAYRFWVLEQSGRPIALLHDSGHAWVGATHHDLPVLHGQTRRLQPLVAAVFAAVLP</sequence>
<organism evidence="2 3">
    <name type="scientific">Antribacter soli</name>
    <dbReference type="NCBI Taxonomy" id="2910976"/>
    <lineage>
        <taxon>Bacteria</taxon>
        <taxon>Bacillati</taxon>
        <taxon>Actinomycetota</taxon>
        <taxon>Actinomycetes</taxon>
        <taxon>Micrococcales</taxon>
        <taxon>Promicromonosporaceae</taxon>
        <taxon>Antribacter</taxon>
    </lineage>
</organism>
<protein>
    <recommendedName>
        <fullName evidence="1">T3SS peptide-binding chaperone domain-containing protein</fullName>
    </recommendedName>
</protein>
<proteinExistence type="predicted"/>
<keyword evidence="3" id="KW-1185">Reference proteome</keyword>
<dbReference type="EMBL" id="JAKGSG010000022">
    <property type="protein sequence ID" value="MCF4120609.1"/>
    <property type="molecule type" value="Genomic_DNA"/>
</dbReference>
<name>A0AA41QEF3_9MICO</name>
<dbReference type="Proteomes" id="UP001165405">
    <property type="component" value="Unassembled WGS sequence"/>
</dbReference>
<evidence type="ECO:0000313" key="3">
    <source>
        <dbReference type="Proteomes" id="UP001165405"/>
    </source>
</evidence>
<dbReference type="Pfam" id="PF22553">
    <property type="entry name" value="TY-Chap2"/>
    <property type="match status" value="1"/>
</dbReference>
<evidence type="ECO:0000313" key="2">
    <source>
        <dbReference type="EMBL" id="MCF4120609.1"/>
    </source>
</evidence>
<accession>A0AA41QEF3</accession>
<reference evidence="2" key="1">
    <citation type="submission" date="2022-01" db="EMBL/GenBank/DDBJ databases">
        <title>Antribacter sp. nov., isolated from Guizhou of China.</title>
        <authorList>
            <person name="Chengliang C."/>
            <person name="Ya Z."/>
        </authorList>
    </citation>
    <scope>NUCLEOTIDE SEQUENCE</scope>
    <source>
        <strain evidence="2">KLBMP 9083</strain>
    </source>
</reference>
<dbReference type="InterPro" id="IPR054445">
    <property type="entry name" value="T3SS_chaperone_dom"/>
</dbReference>
<feature type="domain" description="T3SS peptide-binding chaperone" evidence="1">
    <location>
        <begin position="12"/>
        <end position="230"/>
    </location>
</feature>
<dbReference type="RefSeq" id="WP_236088379.1">
    <property type="nucleotide sequence ID" value="NZ_JAKGSG010000022.1"/>
</dbReference>
<gene>
    <name evidence="2" type="ORF">L1785_06435</name>
</gene>
<comment type="caution">
    <text evidence="2">The sequence shown here is derived from an EMBL/GenBank/DDBJ whole genome shotgun (WGS) entry which is preliminary data.</text>
</comment>